<keyword evidence="2" id="KW-1185">Reference proteome</keyword>
<dbReference type="EMBL" id="CP006852">
    <property type="protein sequence ID" value="AHC35548.1"/>
    <property type="molecule type" value="Genomic_DNA"/>
</dbReference>
<proteinExistence type="predicted"/>
<protein>
    <submittedName>
        <fullName evidence="1">Uncharacterized protein</fullName>
    </submittedName>
</protein>
<gene>
    <name evidence="1" type="ORF">U771_15120</name>
</gene>
<organism evidence="1 2">
    <name type="scientific">Pseudomonas gorinensis</name>
    <dbReference type="NCBI Taxonomy" id="3240790"/>
    <lineage>
        <taxon>Bacteria</taxon>
        <taxon>Pseudomonadati</taxon>
        <taxon>Pseudomonadota</taxon>
        <taxon>Gammaproteobacteria</taxon>
        <taxon>Pseudomonadales</taxon>
        <taxon>Pseudomonadaceae</taxon>
        <taxon>Pseudomonas</taxon>
    </lineage>
</organism>
<accession>A0ACA7P6F1</accession>
<sequence length="75" mass="8299">MTNHAYYAIHYMRNGEPEHFITTATEFSEEEAIRLAASHAGQGSDGRIDCCLSRDAMLLEAGKLGVTQVRWNKAG</sequence>
<name>A0ACA7P6F1_9PSED</name>
<evidence type="ECO:0000313" key="2">
    <source>
        <dbReference type="Proteomes" id="UP000018725"/>
    </source>
</evidence>
<evidence type="ECO:0000313" key="1">
    <source>
        <dbReference type="EMBL" id="AHC35548.1"/>
    </source>
</evidence>
<reference evidence="1 2" key="1">
    <citation type="journal article" date="2014" name="Genome Announc.">
        <title>Complete Genome Sequence of Pseudomonas sp. Strain TKP, Isolated from a gamma-Hexachlorocyclohexane-Degrading Mixed Culture.</title>
        <authorList>
            <person name="Ohtsubo Y."/>
            <person name="Kishida K."/>
            <person name="Sato T."/>
            <person name="Tabata M."/>
            <person name="Kawasumi T."/>
            <person name="Ogura Y."/>
            <person name="Hayashi T."/>
            <person name="Tsuda M."/>
            <person name="Nagata Y."/>
        </authorList>
    </citation>
    <scope>NUCLEOTIDE SEQUENCE [LARGE SCALE GENOMIC DNA]</scope>
    <source>
        <strain evidence="1 2">TKP</strain>
    </source>
</reference>
<dbReference type="Proteomes" id="UP000018725">
    <property type="component" value="Chromosome"/>
</dbReference>